<sequence>MADELTPSSVVPICPLCATADPLGHNPSLEETLASLRQNMGHMADMMVKMYDRLYENDDVLSQRPPGPREKRQR</sequence>
<reference evidence="1" key="2">
    <citation type="journal article" date="2023" name="Science">
        <title>Genomic signatures of disease resistance in endangered staghorn corals.</title>
        <authorList>
            <person name="Vollmer S.V."/>
            <person name="Selwyn J.D."/>
            <person name="Despard B.A."/>
            <person name="Roesel C.L."/>
        </authorList>
    </citation>
    <scope>NUCLEOTIDE SEQUENCE</scope>
    <source>
        <strain evidence="1">K2</strain>
    </source>
</reference>
<dbReference type="EMBL" id="JARQWQ010000128">
    <property type="protein sequence ID" value="KAK2549262.1"/>
    <property type="molecule type" value="Genomic_DNA"/>
</dbReference>
<accession>A0AAD9PUB5</accession>
<proteinExistence type="predicted"/>
<evidence type="ECO:0000313" key="1">
    <source>
        <dbReference type="EMBL" id="KAK2549262.1"/>
    </source>
</evidence>
<name>A0AAD9PUB5_ACRCE</name>
<reference evidence="1" key="1">
    <citation type="journal article" date="2023" name="G3 (Bethesda)">
        <title>Whole genome assembly and annotation of the endangered Caribbean coral Acropora cervicornis.</title>
        <authorList>
            <person name="Selwyn J.D."/>
            <person name="Vollmer S.V."/>
        </authorList>
    </citation>
    <scope>NUCLEOTIDE SEQUENCE</scope>
    <source>
        <strain evidence="1">K2</strain>
    </source>
</reference>
<gene>
    <name evidence="1" type="ORF">P5673_030235</name>
</gene>
<comment type="caution">
    <text evidence="1">The sequence shown here is derived from an EMBL/GenBank/DDBJ whole genome shotgun (WGS) entry which is preliminary data.</text>
</comment>
<protein>
    <submittedName>
        <fullName evidence="1">Uncharacterized protein</fullName>
    </submittedName>
</protein>
<dbReference type="AlphaFoldDB" id="A0AAD9PUB5"/>
<evidence type="ECO:0000313" key="2">
    <source>
        <dbReference type="Proteomes" id="UP001249851"/>
    </source>
</evidence>
<keyword evidence="2" id="KW-1185">Reference proteome</keyword>
<organism evidence="1 2">
    <name type="scientific">Acropora cervicornis</name>
    <name type="common">Staghorn coral</name>
    <dbReference type="NCBI Taxonomy" id="6130"/>
    <lineage>
        <taxon>Eukaryota</taxon>
        <taxon>Metazoa</taxon>
        <taxon>Cnidaria</taxon>
        <taxon>Anthozoa</taxon>
        <taxon>Hexacorallia</taxon>
        <taxon>Scleractinia</taxon>
        <taxon>Astrocoeniina</taxon>
        <taxon>Acroporidae</taxon>
        <taxon>Acropora</taxon>
    </lineage>
</organism>
<dbReference type="Proteomes" id="UP001249851">
    <property type="component" value="Unassembled WGS sequence"/>
</dbReference>